<dbReference type="Pfam" id="PF12228">
    <property type="entry name" value="DUF3604"/>
    <property type="match status" value="1"/>
</dbReference>
<dbReference type="Proteomes" id="UP001143362">
    <property type="component" value="Unassembled WGS sequence"/>
</dbReference>
<protein>
    <submittedName>
        <fullName evidence="1">DUF3604 domain-containing protein</fullName>
    </submittedName>
</protein>
<name>A0ABT3TD68_9GAMM</name>
<gene>
    <name evidence="1" type="ORF">EYC98_05110</name>
</gene>
<dbReference type="EMBL" id="SHNN01000001">
    <property type="protein sequence ID" value="MCX2980246.1"/>
    <property type="molecule type" value="Genomic_DNA"/>
</dbReference>
<evidence type="ECO:0000313" key="1">
    <source>
        <dbReference type="EMBL" id="MCX2980246.1"/>
    </source>
</evidence>
<proteinExistence type="predicted"/>
<organism evidence="1 2">
    <name type="scientific">Candidatus Litorirhabdus singularis</name>
    <dbReference type="NCBI Taxonomy" id="2518993"/>
    <lineage>
        <taxon>Bacteria</taxon>
        <taxon>Pseudomonadati</taxon>
        <taxon>Pseudomonadota</taxon>
        <taxon>Gammaproteobacteria</taxon>
        <taxon>Cellvibrionales</taxon>
        <taxon>Halieaceae</taxon>
        <taxon>Candidatus Litorirhabdus</taxon>
    </lineage>
</organism>
<dbReference type="Gene3D" id="3.20.20.140">
    <property type="entry name" value="Metal-dependent hydrolases"/>
    <property type="match status" value="1"/>
</dbReference>
<reference evidence="1" key="1">
    <citation type="submission" date="2019-02" db="EMBL/GenBank/DDBJ databases">
        <authorList>
            <person name="Li S.-H."/>
        </authorList>
    </citation>
    <scope>NUCLEOTIDE SEQUENCE</scope>
    <source>
        <strain evidence="1">IMCC14734</strain>
    </source>
</reference>
<dbReference type="InterPro" id="IPR022028">
    <property type="entry name" value="DUF3604"/>
</dbReference>
<accession>A0ABT3TD68</accession>
<sequence length="671" mass="74072">MSHTNVAALVVATALILSSASCERTSITQEVDDFVGRGDPDAPNTLIPVNRELIDRTTKPLNPSRNAYFGDLHVHTEYSFDAYSFGTTATPYDAYRYAKGAPLTHPRGYEIKLEQPLDFYAVTDHAMFLGVVREAADTSTEFSKYRVAELIHNLNAPDNMGDTSVLQRVSNFARFIPGTLIGLGDGSIDPELTLNIMKRAWLDTIDAAEQHNDPGRFTTFVAYEYTSSSNDRGNLHRNVIFRNSERLPAVPFSRFNSQNPEGLWDWMDGLREHGIESLAIPHNSNGSNGQMFKLEDWAGNPLDDDYAEQRMRNEPLVEITQIKGTSDTHPELSPNDEWANFEIYPYRVGTTQHSQPQGSYVREAYLNGMDIAAKGGLNPYKFGLVAASDTHVAATTDDEATFFSKAGILDGSPVGRGSVPAPFLQRTAAKLLAPDTLITIDGKQYMQGGGFETWSASGIAGVWAEENTRESIYSAFRRKETFATTGPRIKVRFFAGYNFDENILKNPDLAQIAYAGGVSMGADLDAKDGQTPAFVVWAQAAPNGALLQRAQIIKGYIKDGAAVEKIYDVACSDGWQVDPNTGRCPGNGAKVNLADCSISQGVGAGELLSLWRDPDFDIQQEAFYYLRVLENPTCRWSTWDALREGVEPRPDLAKTLQERAWSSPIWYKASE</sequence>
<keyword evidence="2" id="KW-1185">Reference proteome</keyword>
<comment type="caution">
    <text evidence="1">The sequence shown here is derived from an EMBL/GenBank/DDBJ whole genome shotgun (WGS) entry which is preliminary data.</text>
</comment>
<evidence type="ECO:0000313" key="2">
    <source>
        <dbReference type="Proteomes" id="UP001143362"/>
    </source>
</evidence>